<sequence>MWYYEIDSAILRENPSTCTALLLRTTTLTRQQHHLCFRRPNRQQRGEKTATATTDLFGRQRRLSSLSSYQSSSTSAPSPATSSSFKYTAEVVGANGRIGSFWLYRHFLNNDDDDDNNNNNNNNVDTTGTITANKHSIHKSDKKDEDQDQKTNTAVIACPRGSSPGCLTPMGTPIYVATPSDTYLQIYNETIPSRKNDLVFVGNAGIPIPNEFRDCTILVPHFAVLHNNTIASANANASNNEDNKDNDDYDAFKIIVNTDPLKSPPTYLYGRHSTIASKVLETNGIKTEIVNSFEEIQALSGRKLVWASCLWLLCAVTKGSQPLTVEQVHELRQDDLDRLVDDLIPSLQHLLSLDDENNNDNNEQIRKILNKKGINEYLKAYSSSIPNVVPSKALATKEYTERNGIWSSCSNPREGEDQKFHLKLLKRQGIDV</sequence>
<dbReference type="OrthoDB" id="46857at2759"/>
<organism evidence="2 3">
    <name type="scientific">Fragilariopsis cylindrus CCMP1102</name>
    <dbReference type="NCBI Taxonomy" id="635003"/>
    <lineage>
        <taxon>Eukaryota</taxon>
        <taxon>Sar</taxon>
        <taxon>Stramenopiles</taxon>
        <taxon>Ochrophyta</taxon>
        <taxon>Bacillariophyta</taxon>
        <taxon>Bacillariophyceae</taxon>
        <taxon>Bacillariophycidae</taxon>
        <taxon>Bacillariales</taxon>
        <taxon>Bacillariaceae</taxon>
        <taxon>Fragilariopsis</taxon>
    </lineage>
</organism>
<feature type="compositionally biased region" description="Polar residues" evidence="1">
    <location>
        <begin position="124"/>
        <end position="134"/>
    </location>
</feature>
<reference evidence="2 3" key="1">
    <citation type="submission" date="2016-09" db="EMBL/GenBank/DDBJ databases">
        <title>Extensive genetic diversity and differential bi-allelic expression allows diatom success in the polar Southern Ocean.</title>
        <authorList>
            <consortium name="DOE Joint Genome Institute"/>
            <person name="Mock T."/>
            <person name="Otillar R.P."/>
            <person name="Strauss J."/>
            <person name="Dupont C."/>
            <person name="Frickenhaus S."/>
            <person name="Maumus F."/>
            <person name="Mcmullan M."/>
            <person name="Sanges R."/>
            <person name="Schmutz J."/>
            <person name="Toseland A."/>
            <person name="Valas R."/>
            <person name="Veluchamy A."/>
            <person name="Ward B.J."/>
            <person name="Allen A."/>
            <person name="Barry K."/>
            <person name="Falciatore A."/>
            <person name="Ferrante M."/>
            <person name="Fortunato A.E."/>
            <person name="Gloeckner G."/>
            <person name="Gruber A."/>
            <person name="Hipkin R."/>
            <person name="Janech M."/>
            <person name="Kroth P."/>
            <person name="Leese F."/>
            <person name="Lindquist E."/>
            <person name="Lyon B.R."/>
            <person name="Martin J."/>
            <person name="Mayer C."/>
            <person name="Parker M."/>
            <person name="Quesneville H."/>
            <person name="Raymond J."/>
            <person name="Uhlig C."/>
            <person name="Valentin K.U."/>
            <person name="Worden A.Z."/>
            <person name="Armbrust E.V."/>
            <person name="Bowler C."/>
            <person name="Green B."/>
            <person name="Moulton V."/>
            <person name="Van Oosterhout C."/>
            <person name="Grigoriev I."/>
        </authorList>
    </citation>
    <scope>NUCLEOTIDE SEQUENCE [LARGE SCALE GENOMIC DNA]</scope>
    <source>
        <strain evidence="2 3">CCMP1102</strain>
    </source>
</reference>
<dbReference type="AlphaFoldDB" id="A0A1E7FTD6"/>
<proteinExistence type="predicted"/>
<evidence type="ECO:0000313" key="2">
    <source>
        <dbReference type="EMBL" id="OEU21418.1"/>
    </source>
</evidence>
<feature type="region of interest" description="Disordered" evidence="1">
    <location>
        <begin position="112"/>
        <end position="150"/>
    </location>
</feature>
<dbReference type="EMBL" id="KV784354">
    <property type="protein sequence ID" value="OEU21418.1"/>
    <property type="molecule type" value="Genomic_DNA"/>
</dbReference>
<dbReference type="PANTHER" id="PTHR34044:SF3">
    <property type="entry name" value="KETOPANTOATE REDUCTASE N-TERMINAL DOMAIN-CONTAINING PROTEIN"/>
    <property type="match status" value="1"/>
</dbReference>
<gene>
    <name evidence="2" type="ORF">FRACYDRAFT_235041</name>
</gene>
<dbReference type="Proteomes" id="UP000095751">
    <property type="component" value="Unassembled WGS sequence"/>
</dbReference>
<feature type="compositionally biased region" description="Basic and acidic residues" evidence="1">
    <location>
        <begin position="138"/>
        <end position="149"/>
    </location>
</feature>
<accession>A0A1E7FTD6</accession>
<name>A0A1E7FTD6_9STRA</name>
<dbReference type="PANTHER" id="PTHR34044">
    <property type="entry name" value="NUCLEAR PROTEIN"/>
    <property type="match status" value="1"/>
</dbReference>
<dbReference type="KEGG" id="fcy:FRACYDRAFT_235041"/>
<keyword evidence="3" id="KW-1185">Reference proteome</keyword>
<dbReference type="InParanoid" id="A0A1E7FTD6"/>
<protein>
    <submittedName>
        <fullName evidence="2">Uncharacterized protein</fullName>
    </submittedName>
</protein>
<evidence type="ECO:0000256" key="1">
    <source>
        <dbReference type="SAM" id="MobiDB-lite"/>
    </source>
</evidence>
<evidence type="ECO:0000313" key="3">
    <source>
        <dbReference type="Proteomes" id="UP000095751"/>
    </source>
</evidence>